<dbReference type="OrthoDB" id="692500at2759"/>
<reference evidence="1 2" key="1">
    <citation type="submission" date="2018-04" db="EMBL/GenBank/DDBJ databases">
        <title>WGS assembly of Panicum hallii var. hallii HAL2.</title>
        <authorList>
            <person name="Lovell J."/>
            <person name="Jenkins J."/>
            <person name="Lowry D."/>
            <person name="Mamidi S."/>
            <person name="Sreedasyam A."/>
            <person name="Weng X."/>
            <person name="Barry K."/>
            <person name="Bonette J."/>
            <person name="Campitelli B."/>
            <person name="Daum C."/>
            <person name="Gordon S."/>
            <person name="Gould B."/>
            <person name="Lipzen A."/>
            <person name="MacQueen A."/>
            <person name="Palacio-Mejia J."/>
            <person name="Plott C."/>
            <person name="Shakirov E."/>
            <person name="Shu S."/>
            <person name="Yoshinaga Y."/>
            <person name="Zane M."/>
            <person name="Rokhsar D."/>
            <person name="Grimwood J."/>
            <person name="Schmutz J."/>
            <person name="Juenger T."/>
        </authorList>
    </citation>
    <scope>NUCLEOTIDE SEQUENCE [LARGE SCALE GENOMIC DNA]</scope>
    <source>
        <strain evidence="2">cv. HAL2</strain>
    </source>
</reference>
<evidence type="ECO:0000313" key="1">
    <source>
        <dbReference type="EMBL" id="PUZ36618.1"/>
    </source>
</evidence>
<dbReference type="EMBL" id="CM009757">
    <property type="protein sequence ID" value="PUZ36618.1"/>
    <property type="molecule type" value="Genomic_DNA"/>
</dbReference>
<dbReference type="Gramene" id="PUZ36618">
    <property type="protein sequence ID" value="PUZ36618"/>
    <property type="gene ID" value="GQ55_9G052500"/>
</dbReference>
<gene>
    <name evidence="1" type="ORF">GQ55_9G052500</name>
</gene>
<sequence>MEGWFLQLSRVNTGAEKGIQTIILLTLWFVWKEQNNRIFQSTQRTVRRLLADLQDEARVWCLAGAKDLSLPVAPPDRE</sequence>
<accession>A0A2T7BZU9</accession>
<dbReference type="AlphaFoldDB" id="A0A2T7BZU9"/>
<name>A0A2T7BZU9_9POAL</name>
<keyword evidence="2" id="KW-1185">Reference proteome</keyword>
<proteinExistence type="predicted"/>
<organism evidence="1 2">
    <name type="scientific">Panicum hallii var. hallii</name>
    <dbReference type="NCBI Taxonomy" id="1504633"/>
    <lineage>
        <taxon>Eukaryota</taxon>
        <taxon>Viridiplantae</taxon>
        <taxon>Streptophyta</taxon>
        <taxon>Embryophyta</taxon>
        <taxon>Tracheophyta</taxon>
        <taxon>Spermatophyta</taxon>
        <taxon>Magnoliopsida</taxon>
        <taxon>Liliopsida</taxon>
        <taxon>Poales</taxon>
        <taxon>Poaceae</taxon>
        <taxon>PACMAD clade</taxon>
        <taxon>Panicoideae</taxon>
        <taxon>Panicodae</taxon>
        <taxon>Paniceae</taxon>
        <taxon>Panicinae</taxon>
        <taxon>Panicum</taxon>
        <taxon>Panicum sect. Panicum</taxon>
    </lineage>
</organism>
<protein>
    <submittedName>
        <fullName evidence="1">Uncharacterized protein</fullName>
    </submittedName>
</protein>
<dbReference type="Proteomes" id="UP000244336">
    <property type="component" value="Chromosome 9"/>
</dbReference>
<evidence type="ECO:0000313" key="2">
    <source>
        <dbReference type="Proteomes" id="UP000244336"/>
    </source>
</evidence>